<reference evidence="1 2" key="1">
    <citation type="submission" date="2017-09" db="EMBL/GenBank/DDBJ databases">
        <title>Depth-based differentiation of microbial function through sediment-hosted aquifers and enrichment of novel symbionts in the deep terrestrial subsurface.</title>
        <authorList>
            <person name="Probst A.J."/>
            <person name="Ladd B."/>
            <person name="Jarett J.K."/>
            <person name="Geller-Mcgrath D.E."/>
            <person name="Sieber C.M."/>
            <person name="Emerson J.B."/>
            <person name="Anantharaman K."/>
            <person name="Thomas B.C."/>
            <person name="Malmstrom R."/>
            <person name="Stieglmeier M."/>
            <person name="Klingl A."/>
            <person name="Woyke T."/>
            <person name="Ryan C.M."/>
            <person name="Banfield J.F."/>
        </authorList>
    </citation>
    <scope>NUCLEOTIDE SEQUENCE [LARGE SCALE GENOMIC DNA]</scope>
    <source>
        <strain evidence="1">CG23_combo_of_CG06-09_8_20_14_all_41_10</strain>
    </source>
</reference>
<dbReference type="Proteomes" id="UP000231408">
    <property type="component" value="Unassembled WGS sequence"/>
</dbReference>
<gene>
    <name evidence="1" type="ORF">COX21_00265</name>
</gene>
<evidence type="ECO:0000313" key="2">
    <source>
        <dbReference type="Proteomes" id="UP000231408"/>
    </source>
</evidence>
<organism evidence="1 2">
    <name type="scientific">Candidatus Falkowbacteria bacterium CG23_combo_of_CG06-09_8_20_14_all_41_10</name>
    <dbReference type="NCBI Taxonomy" id="1974571"/>
    <lineage>
        <taxon>Bacteria</taxon>
        <taxon>Candidatus Falkowiibacteriota</taxon>
    </lineage>
</organism>
<feature type="non-terminal residue" evidence="1">
    <location>
        <position position="1"/>
    </location>
</feature>
<dbReference type="Gene3D" id="3.30.700.20">
    <property type="entry name" value="Hypothetical protein ph0010, domain 1"/>
    <property type="match status" value="1"/>
</dbReference>
<comment type="caution">
    <text evidence="1">The sequence shown here is derived from an EMBL/GenBank/DDBJ whole genome shotgun (WGS) entry which is preliminary data.</text>
</comment>
<dbReference type="AlphaFoldDB" id="A0A2G9ZP03"/>
<evidence type="ECO:0000313" key="1">
    <source>
        <dbReference type="EMBL" id="PIP34913.1"/>
    </source>
</evidence>
<proteinExistence type="predicted"/>
<sequence length="82" mass="9144">GYKNSGDILGGDKQRVVGYGAIIFSSSDLNSLEQKILRNIAQTSVENYVKSKKILEFEIKGERLKTIQGAFVTLKKNREPRG</sequence>
<dbReference type="InterPro" id="IPR027485">
    <property type="entry name" value="AMMECR1_N"/>
</dbReference>
<protein>
    <submittedName>
        <fullName evidence="1">AMMECR1 domain-containing protein</fullName>
    </submittedName>
</protein>
<feature type="non-terminal residue" evidence="1">
    <location>
        <position position="82"/>
    </location>
</feature>
<dbReference type="InterPro" id="IPR036071">
    <property type="entry name" value="AMMECR1_dom_sf"/>
</dbReference>
<dbReference type="EMBL" id="PCSE01000009">
    <property type="protein sequence ID" value="PIP34913.1"/>
    <property type="molecule type" value="Genomic_DNA"/>
</dbReference>
<name>A0A2G9ZP03_9BACT</name>
<dbReference type="SUPFAM" id="SSF143447">
    <property type="entry name" value="AMMECR1-like"/>
    <property type="match status" value="1"/>
</dbReference>
<accession>A0A2G9ZP03</accession>